<dbReference type="EMBL" id="LANT01000005">
    <property type="protein sequence ID" value="KJV65786.1"/>
    <property type="molecule type" value="Genomic_DNA"/>
</dbReference>
<dbReference type="AlphaFoldDB" id="A0A0F3NDF4"/>
<proteinExistence type="predicted"/>
<name>A0A0F3NDF4_ANAPH</name>
<evidence type="ECO:0000313" key="2">
    <source>
        <dbReference type="Proteomes" id="UP000033754"/>
    </source>
</evidence>
<gene>
    <name evidence="1" type="ORF">EPHNCH_0838</name>
</gene>
<dbReference type="PATRIC" id="fig|1359161.3.peg.935"/>
<comment type="caution">
    <text evidence="1">The sequence shown here is derived from an EMBL/GenBank/DDBJ whole genome shotgun (WGS) entry which is preliminary data.</text>
</comment>
<evidence type="ECO:0000313" key="1">
    <source>
        <dbReference type="EMBL" id="KJV65786.1"/>
    </source>
</evidence>
<organism evidence="1 2">
    <name type="scientific">Anaplasma phagocytophilum str. NCH-1</name>
    <dbReference type="NCBI Taxonomy" id="1359161"/>
    <lineage>
        <taxon>Bacteria</taxon>
        <taxon>Pseudomonadati</taxon>
        <taxon>Pseudomonadota</taxon>
        <taxon>Alphaproteobacteria</taxon>
        <taxon>Rickettsiales</taxon>
        <taxon>Anaplasmataceae</taxon>
        <taxon>Anaplasma</taxon>
        <taxon>phagocytophilum group</taxon>
    </lineage>
</organism>
<sequence>MSIMLLDLKHPAFKRDLSKVRRCGLDRHLNAVCALRYYMQKNSNAVFSRCSIHCGI</sequence>
<dbReference type="Proteomes" id="UP000033754">
    <property type="component" value="Unassembled WGS sequence"/>
</dbReference>
<reference evidence="1 2" key="1">
    <citation type="submission" date="2015-01" db="EMBL/GenBank/DDBJ databases">
        <title>Genome Sequencing of Rickettsiales.</title>
        <authorList>
            <person name="Daugherty S.C."/>
            <person name="Su Q."/>
            <person name="Abolude K."/>
            <person name="Beier-Sexton M."/>
            <person name="Carlyon J.A."/>
            <person name="Carter R."/>
            <person name="Day N.P."/>
            <person name="Dumler S.J."/>
            <person name="Dyachenko V."/>
            <person name="Godinez A."/>
            <person name="Kurtti T.J."/>
            <person name="Lichay M."/>
            <person name="Mullins K.E."/>
            <person name="Ott S."/>
            <person name="Pappas-Brown V."/>
            <person name="Paris D.H."/>
            <person name="Patel P."/>
            <person name="Richards A.L."/>
            <person name="Sadzewicz L."/>
            <person name="Sears K."/>
            <person name="Seidman D."/>
            <person name="Sengamalay N."/>
            <person name="Stenos J."/>
            <person name="Tallon L.J."/>
            <person name="Vincent G."/>
            <person name="Fraser C.M."/>
            <person name="Munderloh U."/>
            <person name="Dunning-Hotopp J.C."/>
        </authorList>
    </citation>
    <scope>NUCLEOTIDE SEQUENCE [LARGE SCALE GENOMIC DNA]</scope>
    <source>
        <strain evidence="1 2">NCH-1</strain>
    </source>
</reference>
<protein>
    <submittedName>
        <fullName evidence="1">Uncharacterized protein</fullName>
    </submittedName>
</protein>
<accession>A0A0F3NDF4</accession>